<evidence type="ECO:0000259" key="1">
    <source>
        <dbReference type="Pfam" id="PF09820"/>
    </source>
</evidence>
<comment type="caution">
    <text evidence="2">The sequence shown here is derived from an EMBL/GenBank/DDBJ whole genome shotgun (WGS) entry which is preliminary data.</text>
</comment>
<dbReference type="PANTHER" id="PTHR34825">
    <property type="entry name" value="CONSERVED PROTEIN, WITH A WEAK D-GALACTARATE DEHYDRATASE/ALTRONATE HYDROLASE DOMAIN"/>
    <property type="match status" value="1"/>
</dbReference>
<name>A0A1V1NWI4_9BACT</name>
<protein>
    <submittedName>
        <fullName evidence="2">AAA-ATPase-like protein</fullName>
    </submittedName>
</protein>
<accession>A0A1V1NWI4</accession>
<proteinExistence type="predicted"/>
<reference evidence="3" key="1">
    <citation type="submission" date="2012-11" db="EMBL/GenBank/DDBJ databases">
        <authorList>
            <person name="Lucero-Rivera Y.E."/>
            <person name="Tovar-Ramirez D."/>
        </authorList>
    </citation>
    <scope>NUCLEOTIDE SEQUENCE [LARGE SCALE GENOMIC DNA]</scope>
    <source>
        <strain evidence="3">Araruama</strain>
    </source>
</reference>
<sequence length="602" mass="70258">MKNPYAISNFESIRLEGFEYVDRTSRIPLTENVGKYLLFLRPRRFGKSLWLSTLKNYYNIAKADVFDQLFAGTWIYDNPTKLHNQYFVLKWDFSCVDCTDNNVEQNLYQHINDCIHSFAADYKDFLPEKIKIYPDKAMSSFMSLLSVVRQTGQKLYLFIDEYDNFANEMIASDQQEDYFSMTGLGGFLKTLFKQLKSATEGLGLDRMFLTGVTPILLSDVTSGDNIKTDLHMFPDFNDLCGFTDLEIKDLIRKFADSLETEPRYRHVDIQSIFKSGKQAWIEDIFRLMKNLYDGYIFSPFTEKRVFNPTLVMYLLKHLEQLYGQLPKSLMDHNLVTDENRLEFIANLPGGREMIMELNQNKCVNIPDITERFGLKTMTTISSKTRTFMGSYLYFMGMLTLSHQAQSGKLDLIIPNPVTQSLYIDGIVRWIVPDPQKRDLGIDAAEKLLSNGQIAPIRQYIEKFIFTTFHWRDNRWVNELTIKTIFMCLLMDKNFLMISERQSRTGYADLAMIVRPDCRKYKLIDILIEFKYIKPKALKLTNIKKLSDTALFKHKLVQSKLKEARKQAKTYSSELIEEFGDLVKLQAYAIISIGFYRLIYKKL</sequence>
<dbReference type="Pfam" id="PF08011">
    <property type="entry name" value="PDDEXK_9"/>
    <property type="match status" value="1"/>
</dbReference>
<organism evidence="2 3">
    <name type="scientific">Candidatus Magnetoglobus multicellularis str. Araruama</name>
    <dbReference type="NCBI Taxonomy" id="890399"/>
    <lineage>
        <taxon>Bacteria</taxon>
        <taxon>Pseudomonadati</taxon>
        <taxon>Thermodesulfobacteriota</taxon>
        <taxon>Desulfobacteria</taxon>
        <taxon>Desulfobacterales</taxon>
        <taxon>Desulfobacteraceae</taxon>
        <taxon>Candidatus Magnetoglobus</taxon>
    </lineage>
</organism>
<dbReference type="InterPro" id="IPR012547">
    <property type="entry name" value="PDDEXK_9"/>
</dbReference>
<dbReference type="InterPro" id="IPR018631">
    <property type="entry name" value="AAA-ATPase-like_dom"/>
</dbReference>
<dbReference type="PANTHER" id="PTHR34825:SF2">
    <property type="entry name" value="AAA-ATPASE-LIKE DOMAIN-CONTAINING PROTEIN"/>
    <property type="match status" value="1"/>
</dbReference>
<dbReference type="AlphaFoldDB" id="A0A1V1NWI4"/>
<dbReference type="Pfam" id="PF09820">
    <property type="entry name" value="AAA-ATPase_like"/>
    <property type="match status" value="1"/>
</dbReference>
<evidence type="ECO:0000313" key="3">
    <source>
        <dbReference type="Proteomes" id="UP000189670"/>
    </source>
</evidence>
<feature type="domain" description="AAA-ATPase-like" evidence="1">
    <location>
        <begin position="4"/>
        <end position="221"/>
    </location>
</feature>
<dbReference type="EMBL" id="ATBP01001672">
    <property type="protein sequence ID" value="ETR66905.1"/>
    <property type="molecule type" value="Genomic_DNA"/>
</dbReference>
<gene>
    <name evidence="2" type="ORF">OMM_05423</name>
</gene>
<evidence type="ECO:0000313" key="2">
    <source>
        <dbReference type="EMBL" id="ETR66905.1"/>
    </source>
</evidence>
<dbReference type="Proteomes" id="UP000189670">
    <property type="component" value="Unassembled WGS sequence"/>
</dbReference>